<keyword evidence="1" id="KW-0175">Coiled coil</keyword>
<evidence type="ECO:0000313" key="4">
    <source>
        <dbReference type="Proteomes" id="UP001642464"/>
    </source>
</evidence>
<feature type="non-terminal residue" evidence="3">
    <location>
        <position position="470"/>
    </location>
</feature>
<evidence type="ECO:0000256" key="2">
    <source>
        <dbReference type="SAM" id="MobiDB-lite"/>
    </source>
</evidence>
<keyword evidence="4" id="KW-1185">Reference proteome</keyword>
<protein>
    <recommendedName>
        <fullName evidence="5">BZIP domain-containing protein</fullName>
    </recommendedName>
</protein>
<organism evidence="3 4">
    <name type="scientific">Durusdinium trenchii</name>
    <dbReference type="NCBI Taxonomy" id="1381693"/>
    <lineage>
        <taxon>Eukaryota</taxon>
        <taxon>Sar</taxon>
        <taxon>Alveolata</taxon>
        <taxon>Dinophyceae</taxon>
        <taxon>Suessiales</taxon>
        <taxon>Symbiodiniaceae</taxon>
        <taxon>Durusdinium</taxon>
    </lineage>
</organism>
<feature type="coiled-coil region" evidence="1">
    <location>
        <begin position="107"/>
        <end position="141"/>
    </location>
</feature>
<accession>A0ABP0MPH5</accession>
<dbReference type="CDD" id="cd14686">
    <property type="entry name" value="bZIP"/>
    <property type="match status" value="1"/>
</dbReference>
<proteinExistence type="predicted"/>
<evidence type="ECO:0000313" key="3">
    <source>
        <dbReference type="EMBL" id="CAK9053371.1"/>
    </source>
</evidence>
<sequence length="470" mass="50674">MDQLDALDLDAGLEDLLFGGAAAEVDEDVAAASAIAAAAAAAAAPPPPAGAPSATARKGLDAPPRHSASRPSLGAAVPAASVPADGSVSSDSTAGGAKNAAQCKRFRENRKRKMAELRARNLELEAEHALLHERVAELHAEVDMLRHSGQVVDMERENRLLRVEVKRHKAFVERVLDAAALEGDDTLSRVLASPEESYRLLRNGLDAAAGMVKGMLYTSKSWKLAESVAMPGGFRAEVRFEQLGATRLNLRFEVGNLPYPAEVVDRFNYVPYCDPAFMEHSRFGTMRDILPESLGAVSKELGEDLLMHHYKEDDCDSEMVLVTTKRHDTVFPSGLGGDEVFDLETALPCTLCAQCTVPPDVVDAADVVQRTISGDQDPSENGAAADDDETDSRRSENPELVQGRMLLGYVCVATGPSTTRLVILESYPQGDKAFNSLRGFVSPRVANHRLNAAYIADMRTVAQRLLDNIK</sequence>
<evidence type="ECO:0000256" key="1">
    <source>
        <dbReference type="SAM" id="Coils"/>
    </source>
</evidence>
<feature type="region of interest" description="Disordered" evidence="2">
    <location>
        <begin position="36"/>
        <end position="106"/>
    </location>
</feature>
<gene>
    <name evidence="3" type="ORF">SCF082_LOCUS29078</name>
</gene>
<dbReference type="EMBL" id="CAXAMM010023287">
    <property type="protein sequence ID" value="CAK9053371.1"/>
    <property type="molecule type" value="Genomic_DNA"/>
</dbReference>
<name>A0ABP0MPH5_9DINO</name>
<dbReference type="Proteomes" id="UP001642464">
    <property type="component" value="Unassembled WGS sequence"/>
</dbReference>
<comment type="caution">
    <text evidence="3">The sequence shown here is derived from an EMBL/GenBank/DDBJ whole genome shotgun (WGS) entry which is preliminary data.</text>
</comment>
<evidence type="ECO:0008006" key="5">
    <source>
        <dbReference type="Google" id="ProtNLM"/>
    </source>
</evidence>
<reference evidence="3 4" key="1">
    <citation type="submission" date="2024-02" db="EMBL/GenBank/DDBJ databases">
        <authorList>
            <person name="Chen Y."/>
            <person name="Shah S."/>
            <person name="Dougan E. K."/>
            <person name="Thang M."/>
            <person name="Chan C."/>
        </authorList>
    </citation>
    <scope>NUCLEOTIDE SEQUENCE [LARGE SCALE GENOMIC DNA]</scope>
</reference>
<feature type="region of interest" description="Disordered" evidence="2">
    <location>
        <begin position="371"/>
        <end position="398"/>
    </location>
</feature>
<dbReference type="Gene3D" id="1.20.5.170">
    <property type="match status" value="1"/>
</dbReference>